<comment type="caution">
    <text evidence="11">The sequence shown here is derived from an EMBL/GenBank/DDBJ whole genome shotgun (WGS) entry which is preliminary data.</text>
</comment>
<reference evidence="13 14" key="1">
    <citation type="submission" date="2017-11" db="EMBL/GenBank/DDBJ databases">
        <title>De novo assembly and phasing of dikaryotic genomes from two isolates of Puccinia coronata f. sp. avenae, the causal agent of oat crown rust.</title>
        <authorList>
            <person name="Miller M.E."/>
            <person name="Zhang Y."/>
            <person name="Omidvar V."/>
            <person name="Sperschneider J."/>
            <person name="Schwessinger B."/>
            <person name="Raley C."/>
            <person name="Palmer J.M."/>
            <person name="Garnica D."/>
            <person name="Upadhyaya N."/>
            <person name="Rathjen J."/>
            <person name="Taylor J.M."/>
            <person name="Park R.F."/>
            <person name="Dodds P.N."/>
            <person name="Hirsch C.D."/>
            <person name="Kianian S.F."/>
            <person name="Figueroa M."/>
        </authorList>
    </citation>
    <scope>NUCLEOTIDE SEQUENCE [LARGE SCALE GENOMIC DNA]</scope>
    <source>
        <strain evidence="12">12NC29</strain>
        <strain evidence="11">12SD80</strain>
    </source>
</reference>
<keyword evidence="5" id="KW-0418">Kinase</keyword>
<evidence type="ECO:0000256" key="5">
    <source>
        <dbReference type="ARBA" id="ARBA00022777"/>
    </source>
</evidence>
<dbReference type="Pfam" id="PF00069">
    <property type="entry name" value="Pkinase"/>
    <property type="match status" value="1"/>
</dbReference>
<proteinExistence type="predicted"/>
<evidence type="ECO:0000256" key="1">
    <source>
        <dbReference type="ARBA" id="ARBA00012513"/>
    </source>
</evidence>
<feature type="compositionally biased region" description="Polar residues" evidence="9">
    <location>
        <begin position="697"/>
        <end position="710"/>
    </location>
</feature>
<evidence type="ECO:0000313" key="12">
    <source>
        <dbReference type="EMBL" id="PLW55904.1"/>
    </source>
</evidence>
<dbReference type="Proteomes" id="UP000235388">
    <property type="component" value="Unassembled WGS sequence"/>
</dbReference>
<dbReference type="GO" id="GO:0007015">
    <property type="term" value="P:actin filament organization"/>
    <property type="evidence" value="ECO:0007669"/>
    <property type="project" value="TreeGrafter"/>
</dbReference>
<evidence type="ECO:0000256" key="4">
    <source>
        <dbReference type="ARBA" id="ARBA00022741"/>
    </source>
</evidence>
<dbReference type="InterPro" id="IPR000719">
    <property type="entry name" value="Prot_kinase_dom"/>
</dbReference>
<evidence type="ECO:0000256" key="6">
    <source>
        <dbReference type="ARBA" id="ARBA00022840"/>
    </source>
</evidence>
<comment type="catalytic activity">
    <reaction evidence="7">
        <text>L-threonyl-[protein] + ATP = O-phospho-L-threonyl-[protein] + ADP + H(+)</text>
        <dbReference type="Rhea" id="RHEA:46608"/>
        <dbReference type="Rhea" id="RHEA-COMP:11060"/>
        <dbReference type="Rhea" id="RHEA-COMP:11605"/>
        <dbReference type="ChEBI" id="CHEBI:15378"/>
        <dbReference type="ChEBI" id="CHEBI:30013"/>
        <dbReference type="ChEBI" id="CHEBI:30616"/>
        <dbReference type="ChEBI" id="CHEBI:61977"/>
        <dbReference type="ChEBI" id="CHEBI:456216"/>
        <dbReference type="EC" id="2.7.11.1"/>
    </reaction>
</comment>
<dbReference type="EC" id="2.7.11.1" evidence="1"/>
<keyword evidence="3" id="KW-0808">Transferase</keyword>
<feature type="compositionally biased region" description="Polar residues" evidence="9">
    <location>
        <begin position="533"/>
        <end position="553"/>
    </location>
</feature>
<evidence type="ECO:0000256" key="8">
    <source>
        <dbReference type="ARBA" id="ARBA00048679"/>
    </source>
</evidence>
<evidence type="ECO:0000256" key="3">
    <source>
        <dbReference type="ARBA" id="ARBA00022679"/>
    </source>
</evidence>
<feature type="compositionally biased region" description="Low complexity" evidence="9">
    <location>
        <begin position="789"/>
        <end position="802"/>
    </location>
</feature>
<dbReference type="EMBL" id="PGCI01000277">
    <property type="protein sequence ID" value="PLW31136.1"/>
    <property type="molecule type" value="Genomic_DNA"/>
</dbReference>
<dbReference type="InterPro" id="IPR011009">
    <property type="entry name" value="Kinase-like_dom_sf"/>
</dbReference>
<protein>
    <recommendedName>
        <fullName evidence="1">non-specific serine/threonine protein kinase</fullName>
        <ecNumber evidence="1">2.7.11.1</ecNumber>
    </recommendedName>
</protein>
<dbReference type="InterPro" id="IPR008271">
    <property type="entry name" value="Ser/Thr_kinase_AS"/>
</dbReference>
<dbReference type="GO" id="GO:0005737">
    <property type="term" value="C:cytoplasm"/>
    <property type="evidence" value="ECO:0007669"/>
    <property type="project" value="TreeGrafter"/>
</dbReference>
<evidence type="ECO:0000256" key="2">
    <source>
        <dbReference type="ARBA" id="ARBA00022527"/>
    </source>
</evidence>
<feature type="compositionally biased region" description="Polar residues" evidence="9">
    <location>
        <begin position="463"/>
        <end position="477"/>
    </location>
</feature>
<feature type="region of interest" description="Disordered" evidence="9">
    <location>
        <begin position="913"/>
        <end position="1031"/>
    </location>
</feature>
<evidence type="ECO:0000313" key="11">
    <source>
        <dbReference type="EMBL" id="PLW31136.1"/>
    </source>
</evidence>
<organism evidence="11 14">
    <name type="scientific">Puccinia coronata f. sp. avenae</name>
    <dbReference type="NCBI Taxonomy" id="200324"/>
    <lineage>
        <taxon>Eukaryota</taxon>
        <taxon>Fungi</taxon>
        <taxon>Dikarya</taxon>
        <taxon>Basidiomycota</taxon>
        <taxon>Pucciniomycotina</taxon>
        <taxon>Pucciniomycetes</taxon>
        <taxon>Pucciniales</taxon>
        <taxon>Pucciniaceae</taxon>
        <taxon>Puccinia</taxon>
    </lineage>
</organism>
<feature type="compositionally biased region" description="Polar residues" evidence="9">
    <location>
        <begin position="617"/>
        <end position="632"/>
    </location>
</feature>
<dbReference type="PANTHER" id="PTHR22967:SF57">
    <property type="entry name" value="AUXILIN, ISOFORM A-RELATED"/>
    <property type="match status" value="1"/>
</dbReference>
<dbReference type="STRING" id="200324.A0A2N5U065"/>
<evidence type="ECO:0000259" key="10">
    <source>
        <dbReference type="PROSITE" id="PS50011"/>
    </source>
</evidence>
<dbReference type="GO" id="GO:0005524">
    <property type="term" value="F:ATP binding"/>
    <property type="evidence" value="ECO:0007669"/>
    <property type="project" value="UniProtKB-KW"/>
</dbReference>
<dbReference type="PROSITE" id="PS00108">
    <property type="entry name" value="PROTEIN_KINASE_ST"/>
    <property type="match status" value="1"/>
</dbReference>
<dbReference type="PANTHER" id="PTHR22967">
    <property type="entry name" value="SERINE/THREONINE PROTEIN KINASE"/>
    <property type="match status" value="1"/>
</dbReference>
<keyword evidence="4" id="KW-0547">Nucleotide-binding</keyword>
<keyword evidence="2" id="KW-0723">Serine/threonine-protein kinase</keyword>
<keyword evidence="6" id="KW-0067">ATP-binding</keyword>
<evidence type="ECO:0000256" key="7">
    <source>
        <dbReference type="ARBA" id="ARBA00047899"/>
    </source>
</evidence>
<dbReference type="PROSITE" id="PS50011">
    <property type="entry name" value="PROTEIN_KINASE_DOM"/>
    <property type="match status" value="1"/>
</dbReference>
<dbReference type="GO" id="GO:0000147">
    <property type="term" value="P:actin cortical patch assembly"/>
    <property type="evidence" value="ECO:0007669"/>
    <property type="project" value="TreeGrafter"/>
</dbReference>
<dbReference type="SUPFAM" id="SSF56112">
    <property type="entry name" value="Protein kinase-like (PK-like)"/>
    <property type="match status" value="1"/>
</dbReference>
<evidence type="ECO:0000313" key="14">
    <source>
        <dbReference type="Proteomes" id="UP000235392"/>
    </source>
</evidence>
<dbReference type="GO" id="GO:0004674">
    <property type="term" value="F:protein serine/threonine kinase activity"/>
    <property type="evidence" value="ECO:0007669"/>
    <property type="project" value="UniProtKB-KW"/>
</dbReference>
<dbReference type="Gene3D" id="1.10.510.10">
    <property type="entry name" value="Transferase(Phosphotransferase) domain 1"/>
    <property type="match status" value="1"/>
</dbReference>
<gene>
    <name evidence="12" type="ORF">PCANC_02227</name>
    <name evidence="11" type="ORF">PCASD_12447</name>
</gene>
<dbReference type="FunFam" id="1.10.510.10:FF:000853">
    <property type="entry name" value="Related to ARK1-Actin Regulating Kinase"/>
    <property type="match status" value="1"/>
</dbReference>
<dbReference type="OrthoDB" id="2018507at2759"/>
<feature type="compositionally biased region" description="Low complexity" evidence="9">
    <location>
        <begin position="503"/>
        <end position="518"/>
    </location>
</feature>
<evidence type="ECO:0000313" key="13">
    <source>
        <dbReference type="Proteomes" id="UP000235388"/>
    </source>
</evidence>
<dbReference type="EMBL" id="PGCJ01000027">
    <property type="protein sequence ID" value="PLW55904.1"/>
    <property type="molecule type" value="Genomic_DNA"/>
</dbReference>
<dbReference type="AlphaFoldDB" id="A0A2N5U065"/>
<name>A0A2N5U065_9BASI</name>
<feature type="compositionally biased region" description="Polar residues" evidence="9">
    <location>
        <begin position="575"/>
        <end position="599"/>
    </location>
</feature>
<evidence type="ECO:0000256" key="9">
    <source>
        <dbReference type="SAM" id="MobiDB-lite"/>
    </source>
</evidence>
<feature type="compositionally biased region" description="Low complexity" evidence="9">
    <location>
        <begin position="820"/>
        <end position="836"/>
    </location>
</feature>
<feature type="region of interest" description="Disordered" evidence="9">
    <location>
        <begin position="309"/>
        <end position="557"/>
    </location>
</feature>
<sequence length="1031" mass="109979">MPNTLLTTSKLIPGTKVQVGQYVVQVDKFISEGGFAHVYLASLVSPAQVDGFPPSQNRFVLKRMAVPDKAGLVEVRREVDVMKQLRPHKHIVYFIEASASSIPESQAYEIFILMEWCPGGGIIDLLNSRLQNRLTESEILKIFSDTVAAVAHMHSQTPILIHRDLKVENILVSSPNLYKLCDFGSTTTPLPHPPQSSAEILALEADLNKHTTLQYRAPEMVDIWSRKGVTEKADIWALGVFLYKLCYYTTPFEAHGPMAIMNVQYQIPSYPAYSNSIKYLIGTMLQELAQSRPDIWEVHEHLCRLRGVTPSLRRPHRKQPPSNPAPAVSDPAASKSPSTHPSSKGNDLTSIVTIGAAPSAGALQNHKPEGIVPMRRGRPVVGNKSKPGAESGSEGRPAAPTDNAFFQAAPPAPAPALKDMPPKKHSPPEESDLFAREAAAGFGDAFLSPSPQMPSFTKPEPSPANTATTSFPTSLARSRSHLMPAKPNAAPNPTTTHHHDSKATTTTTTTTTTTSSSSAFDDLVPVRKKSPPKTLNQMQSGLATLPATSTGPAFSTAKVSAHDASFVTGEPRMLLQQQEPSSTTTTLSIGKTNLSQKTGPQVFPSRMDDPSNYRKISITQKTGPAHTSTPLSMSDWLKKDQPILSPHRRPAPSSAPQHETKPSSSSAAAAVSEGLLARVEKAEISSRPMPAKIANPSAASVAQEVYSSGSSDEEPEEAEGRKGYQRGPRQGQDPAGLKTGFKPASFPAGPPDGAKGGPPDLPGKSSSVGKPQSVRPHALPDDHRIFANSSPTTSSTTGLSSSEAMTEEDEEVKLRRRAAIAKFAPAATTKPAPATNKLEELEAPRDPFASRGPSQQPSITTGDVKPARTTVVEGAREKPVRRQPGPPLRAPKPHSLKSAAAITSLVSRYEHLAAGSEPRAEPSVPVGARRTSIFKPVPAASSSVSSLPTDRARPGPPSATATAAAAPTHILPRHIPVKSLGPGLPALLPHSDSDSDDPKFTSVTDLKSRWESGKLAAPLAKPPPRSDYGQT</sequence>
<comment type="catalytic activity">
    <reaction evidence="8">
        <text>L-seryl-[protein] + ATP = O-phospho-L-seryl-[protein] + ADP + H(+)</text>
        <dbReference type="Rhea" id="RHEA:17989"/>
        <dbReference type="Rhea" id="RHEA-COMP:9863"/>
        <dbReference type="Rhea" id="RHEA-COMP:11604"/>
        <dbReference type="ChEBI" id="CHEBI:15378"/>
        <dbReference type="ChEBI" id="CHEBI:29999"/>
        <dbReference type="ChEBI" id="CHEBI:30616"/>
        <dbReference type="ChEBI" id="CHEBI:83421"/>
        <dbReference type="ChEBI" id="CHEBI:456216"/>
        <dbReference type="EC" id="2.7.11.1"/>
    </reaction>
</comment>
<keyword evidence="13" id="KW-1185">Reference proteome</keyword>
<feature type="compositionally biased region" description="Low complexity" evidence="9">
    <location>
        <begin position="958"/>
        <end position="968"/>
    </location>
</feature>
<dbReference type="SMART" id="SM00220">
    <property type="entry name" value="S_TKc"/>
    <property type="match status" value="1"/>
</dbReference>
<feature type="compositionally biased region" description="Polar residues" evidence="9">
    <location>
        <begin position="335"/>
        <end position="352"/>
    </location>
</feature>
<feature type="domain" description="Protein kinase" evidence="10">
    <location>
        <begin position="24"/>
        <end position="302"/>
    </location>
</feature>
<feature type="region of interest" description="Disordered" evidence="9">
    <location>
        <begin position="569"/>
        <end position="897"/>
    </location>
</feature>
<dbReference type="Proteomes" id="UP000235392">
    <property type="component" value="Unassembled WGS sequence"/>
</dbReference>
<feature type="compositionally biased region" description="Low complexity" evidence="9">
    <location>
        <begin position="936"/>
        <end position="946"/>
    </location>
</feature>
<accession>A0A2N5U065</accession>
<feature type="compositionally biased region" description="Polar residues" evidence="9">
    <location>
        <begin position="852"/>
        <end position="861"/>
    </location>
</feature>